<proteinExistence type="predicted"/>
<feature type="domain" description="FecR protein" evidence="2">
    <location>
        <begin position="106"/>
        <end position="198"/>
    </location>
</feature>
<dbReference type="EMBL" id="RIAR02000001">
    <property type="protein sequence ID" value="NSL87525.1"/>
    <property type="molecule type" value="Genomic_DNA"/>
</dbReference>
<dbReference type="InterPro" id="IPR012373">
    <property type="entry name" value="Ferrdict_sens_TM"/>
</dbReference>
<dbReference type="OrthoDB" id="657365at2"/>
<reference evidence="3" key="1">
    <citation type="submission" date="2020-05" db="EMBL/GenBank/DDBJ databases">
        <title>Chitinophaga laudate sp. nov., isolated from a tropical peat swamp.</title>
        <authorList>
            <person name="Goh C.B.S."/>
            <person name="Lee M.S."/>
            <person name="Parimannan S."/>
            <person name="Pasbakhsh P."/>
            <person name="Yule C.M."/>
            <person name="Rajandas H."/>
            <person name="Loke S."/>
            <person name="Croft L."/>
            <person name="Tan J.B.L."/>
        </authorList>
    </citation>
    <scope>NUCLEOTIDE SEQUENCE</scope>
    <source>
        <strain evidence="3">Mgbs1</strain>
    </source>
</reference>
<name>A0A9Q5DBP4_9BACT</name>
<keyword evidence="1" id="KW-1133">Transmembrane helix</keyword>
<keyword evidence="4" id="KW-1185">Reference proteome</keyword>
<dbReference type="PANTHER" id="PTHR30273">
    <property type="entry name" value="PERIPLASMIC SIGNAL SENSOR AND SIGMA FACTOR ACTIVATOR FECR-RELATED"/>
    <property type="match status" value="1"/>
</dbReference>
<dbReference type="Pfam" id="PF04773">
    <property type="entry name" value="FecR"/>
    <property type="match status" value="1"/>
</dbReference>
<dbReference type="AlphaFoldDB" id="A0A9Q5DBP4"/>
<evidence type="ECO:0000313" key="4">
    <source>
        <dbReference type="Proteomes" id="UP000281028"/>
    </source>
</evidence>
<evidence type="ECO:0000256" key="1">
    <source>
        <dbReference type="SAM" id="Phobius"/>
    </source>
</evidence>
<evidence type="ECO:0000313" key="3">
    <source>
        <dbReference type="EMBL" id="NSL87525.1"/>
    </source>
</evidence>
<feature type="transmembrane region" description="Helical" evidence="1">
    <location>
        <begin position="69"/>
        <end position="88"/>
    </location>
</feature>
<protein>
    <recommendedName>
        <fullName evidence="2">FecR protein domain-containing protein</fullName>
    </recommendedName>
</protein>
<gene>
    <name evidence="3" type="ORF">ECE50_011820</name>
</gene>
<accession>A0A9Q5DBP4</accession>
<dbReference type="GO" id="GO:0016989">
    <property type="term" value="F:sigma factor antagonist activity"/>
    <property type="evidence" value="ECO:0007669"/>
    <property type="project" value="TreeGrafter"/>
</dbReference>
<sequence>MKQQDLQLLLEKYKAGKCTAAEVTLLFAWLDKTAAATPEAGLSSEAAQSVQNAVWQHISKKPAAKRRHLGLWMAAATLLPFFICLLTWQQHSRQQQMAAVSRLISRTGPTETRRVLLPDGSVAQLNASSSLEYPAQFTGHERCVSIKGQVFLDIKHQPQQPFVALSGDLRITVLGTSFLVRNIPGQPAKVAVASGKVQVARQQQVLATLRPSDMLTYTDKRTFISSTDTTTINAWIRGEQLLSGATLQQVLWELEAYHGVTFSSRLPLQQGRLDLSFSSNMTLQDKLDIIATISVAPKVHFRETGKGTYEVY</sequence>
<keyword evidence="1" id="KW-0472">Membrane</keyword>
<dbReference type="PIRSF" id="PIRSF018266">
    <property type="entry name" value="FecR"/>
    <property type="match status" value="1"/>
</dbReference>
<dbReference type="Proteomes" id="UP000281028">
    <property type="component" value="Unassembled WGS sequence"/>
</dbReference>
<dbReference type="InterPro" id="IPR006860">
    <property type="entry name" value="FecR"/>
</dbReference>
<evidence type="ECO:0000259" key="2">
    <source>
        <dbReference type="Pfam" id="PF04773"/>
    </source>
</evidence>
<dbReference type="Gene3D" id="2.60.120.1440">
    <property type="match status" value="1"/>
</dbReference>
<keyword evidence="1" id="KW-0812">Transmembrane</keyword>
<comment type="caution">
    <text evidence="3">The sequence shown here is derived from an EMBL/GenBank/DDBJ whole genome shotgun (WGS) entry which is preliminary data.</text>
</comment>
<organism evidence="3 4">
    <name type="scientific">Chitinophaga solisilvae</name>
    <dbReference type="NCBI Taxonomy" id="1233460"/>
    <lineage>
        <taxon>Bacteria</taxon>
        <taxon>Pseudomonadati</taxon>
        <taxon>Bacteroidota</taxon>
        <taxon>Chitinophagia</taxon>
        <taxon>Chitinophagales</taxon>
        <taxon>Chitinophagaceae</taxon>
        <taxon>Chitinophaga</taxon>
    </lineage>
</organism>
<dbReference type="PANTHER" id="PTHR30273:SF2">
    <property type="entry name" value="PROTEIN FECR"/>
    <property type="match status" value="1"/>
</dbReference>